<dbReference type="InterPro" id="IPR045739">
    <property type="entry name" value="ACT_dom_pair"/>
</dbReference>
<organism evidence="2">
    <name type="scientific">marine sediment metagenome</name>
    <dbReference type="NCBI Taxonomy" id="412755"/>
    <lineage>
        <taxon>unclassified sequences</taxon>
        <taxon>metagenomes</taxon>
        <taxon>ecological metagenomes</taxon>
    </lineage>
</organism>
<sequence length="193" mass="21700">MPAPCGKGNLIRPGPRLTSMKHNLFFFPAGRIIARMAIYQTERGHQEPFSIQFSVFLANRVGQLRELLTLLSDNNISLLGCSMVDSCDWSVVRVVTDDPNKAREKLKQRGMPFTESMILLAVLEEDDTLSHITELLMRAEINLVFAYPLTIQRNNHPVMALHVDDDVLASHLLTRHGLTLLGREDLADPTGRI</sequence>
<dbReference type="AlphaFoldDB" id="A0A0F9WG11"/>
<dbReference type="SUPFAM" id="SSF55021">
    <property type="entry name" value="ACT-like"/>
    <property type="match status" value="1"/>
</dbReference>
<dbReference type="InterPro" id="IPR045865">
    <property type="entry name" value="ACT-like_dom_sf"/>
</dbReference>
<dbReference type="Pfam" id="PF19571">
    <property type="entry name" value="ACT_8"/>
    <property type="match status" value="1"/>
</dbReference>
<reference evidence="2" key="1">
    <citation type="journal article" date="2015" name="Nature">
        <title>Complex archaea that bridge the gap between prokaryotes and eukaryotes.</title>
        <authorList>
            <person name="Spang A."/>
            <person name="Saw J.H."/>
            <person name="Jorgensen S.L."/>
            <person name="Zaremba-Niedzwiedzka K."/>
            <person name="Martijn J."/>
            <person name="Lind A.E."/>
            <person name="van Eijk R."/>
            <person name="Schleper C."/>
            <person name="Guy L."/>
            <person name="Ettema T.J."/>
        </authorList>
    </citation>
    <scope>NUCLEOTIDE SEQUENCE</scope>
</reference>
<dbReference type="PANTHER" id="PTHR40099">
    <property type="entry name" value="ACETOLACTATE SYNTHASE, SMALL SUBUNIT"/>
    <property type="match status" value="1"/>
</dbReference>
<gene>
    <name evidence="2" type="ORF">LCGC14_0284750</name>
</gene>
<name>A0A0F9WG11_9ZZZZ</name>
<evidence type="ECO:0000313" key="2">
    <source>
        <dbReference type="EMBL" id="KKN84811.1"/>
    </source>
</evidence>
<protein>
    <recommendedName>
        <fullName evidence="1">ACT domain-containing protein</fullName>
    </recommendedName>
</protein>
<evidence type="ECO:0000259" key="1">
    <source>
        <dbReference type="Pfam" id="PF19571"/>
    </source>
</evidence>
<dbReference type="Gene3D" id="3.30.2130.10">
    <property type="entry name" value="VC0802-like"/>
    <property type="match status" value="1"/>
</dbReference>
<accession>A0A0F9WG11</accession>
<dbReference type="PANTHER" id="PTHR40099:SF1">
    <property type="entry name" value="ACETOLACTATE SYNTHASE, SMALL SUBUNIT"/>
    <property type="match status" value="1"/>
</dbReference>
<dbReference type="EMBL" id="LAZR01000166">
    <property type="protein sequence ID" value="KKN84811.1"/>
    <property type="molecule type" value="Genomic_DNA"/>
</dbReference>
<comment type="caution">
    <text evidence="2">The sequence shown here is derived from an EMBL/GenBank/DDBJ whole genome shotgun (WGS) entry which is preliminary data.</text>
</comment>
<feature type="domain" description="ACT" evidence="1">
    <location>
        <begin position="52"/>
        <end position="186"/>
    </location>
</feature>
<proteinExistence type="predicted"/>